<evidence type="ECO:0000256" key="1">
    <source>
        <dbReference type="ARBA" id="ARBA00022853"/>
    </source>
</evidence>
<dbReference type="OrthoDB" id="512080at2759"/>
<feature type="domain" description="Inhibitor of growth protein N-terminal histone-binding" evidence="3">
    <location>
        <begin position="7"/>
        <end position="117"/>
    </location>
</feature>
<reference evidence="4" key="2">
    <citation type="submission" date="2020-11" db="EMBL/GenBank/DDBJ databases">
        <authorList>
            <person name="Cecchin M."/>
            <person name="Marcolungo L."/>
            <person name="Rossato M."/>
            <person name="Girolomoni L."/>
            <person name="Cosentino E."/>
            <person name="Cuine S."/>
            <person name="Li-Beisson Y."/>
            <person name="Delledonne M."/>
            <person name="Ballottari M."/>
        </authorList>
    </citation>
    <scope>NUCLEOTIDE SEQUENCE</scope>
    <source>
        <strain evidence="4">211/11P</strain>
        <tissue evidence="4">Whole cell</tissue>
    </source>
</reference>
<evidence type="ECO:0000313" key="5">
    <source>
        <dbReference type="Proteomes" id="UP001055712"/>
    </source>
</evidence>
<dbReference type="GO" id="GO:0005634">
    <property type="term" value="C:nucleus"/>
    <property type="evidence" value="ECO:0007669"/>
    <property type="project" value="TreeGrafter"/>
</dbReference>
<proteinExistence type="predicted"/>
<feature type="compositionally biased region" description="Low complexity" evidence="2">
    <location>
        <begin position="220"/>
        <end position="232"/>
    </location>
</feature>
<evidence type="ECO:0000313" key="4">
    <source>
        <dbReference type="EMBL" id="KAI3428684.1"/>
    </source>
</evidence>
<reference evidence="4" key="1">
    <citation type="journal article" date="2019" name="Plant J.">
        <title>Chlorella vulgaris genome assembly and annotation reveals the molecular basis for metabolic acclimation to high light conditions.</title>
        <authorList>
            <person name="Cecchin M."/>
            <person name="Marcolungo L."/>
            <person name="Rossato M."/>
            <person name="Girolomoni L."/>
            <person name="Cosentino E."/>
            <person name="Cuine S."/>
            <person name="Li-Beisson Y."/>
            <person name="Delledonne M."/>
            <person name="Ballottari M."/>
        </authorList>
    </citation>
    <scope>NUCLEOTIDE SEQUENCE</scope>
    <source>
        <strain evidence="4">211/11P</strain>
    </source>
</reference>
<sequence>MGDQIVYLEKYIDSTTSLPAELNRILNSIKDLDERSDDLAAQIQENVEMVLKMPPAPSAGGRKAGPEPLELTALRAQIENDQRLLIQFAEEKVQLAVQGYDLLEQHLGQADLDIVHLEAELQAMGVGDTGGASMGGPDYSGGTFDDPQPVKRAASRMRDAPSFDSIELAAAAAEPKRKTTITLNIPSQNLARPLAGFEGAGLADALTPGGAPLGAPPRKAPAQQAQLAAAPPSEGYQRNRRAAAAGVHAVAAQVAADMEDDDMSPVQQARGPGGGHLGQAQGEGPHPMSYFPS</sequence>
<dbReference type="PANTHER" id="PTHR10333:SF42">
    <property type="entry name" value="INHIBITOR OF GROWTH PROTEIN 5"/>
    <property type="match status" value="1"/>
</dbReference>
<dbReference type="Proteomes" id="UP001055712">
    <property type="component" value="Unassembled WGS sequence"/>
</dbReference>
<dbReference type="InterPro" id="IPR024610">
    <property type="entry name" value="ING_N_histone-binding"/>
</dbReference>
<evidence type="ECO:0000256" key="2">
    <source>
        <dbReference type="SAM" id="MobiDB-lite"/>
    </source>
</evidence>
<feature type="region of interest" description="Disordered" evidence="2">
    <location>
        <begin position="255"/>
        <end position="293"/>
    </location>
</feature>
<dbReference type="Pfam" id="PF12998">
    <property type="entry name" value="ING"/>
    <property type="match status" value="1"/>
</dbReference>
<dbReference type="AlphaFoldDB" id="A0A9D4YVU8"/>
<evidence type="ECO:0000259" key="3">
    <source>
        <dbReference type="SMART" id="SM01408"/>
    </source>
</evidence>
<comment type="caution">
    <text evidence="4">The sequence shown here is derived from an EMBL/GenBank/DDBJ whole genome shotgun (WGS) entry which is preliminary data.</text>
</comment>
<name>A0A9D4YVU8_CHLVU</name>
<dbReference type="Gene3D" id="6.10.140.1740">
    <property type="match status" value="1"/>
</dbReference>
<organism evidence="4 5">
    <name type="scientific">Chlorella vulgaris</name>
    <name type="common">Green alga</name>
    <dbReference type="NCBI Taxonomy" id="3077"/>
    <lineage>
        <taxon>Eukaryota</taxon>
        <taxon>Viridiplantae</taxon>
        <taxon>Chlorophyta</taxon>
        <taxon>core chlorophytes</taxon>
        <taxon>Trebouxiophyceae</taxon>
        <taxon>Chlorellales</taxon>
        <taxon>Chlorellaceae</taxon>
        <taxon>Chlorella clade</taxon>
        <taxon>Chlorella</taxon>
    </lineage>
</organism>
<dbReference type="EMBL" id="SIDB01000009">
    <property type="protein sequence ID" value="KAI3428684.1"/>
    <property type="molecule type" value="Genomic_DNA"/>
</dbReference>
<keyword evidence="5" id="KW-1185">Reference proteome</keyword>
<dbReference type="PANTHER" id="PTHR10333">
    <property type="entry name" value="INHIBITOR OF GROWTH PROTEIN"/>
    <property type="match status" value="1"/>
</dbReference>
<accession>A0A9D4YVU8</accession>
<dbReference type="GO" id="GO:0006325">
    <property type="term" value="P:chromatin organization"/>
    <property type="evidence" value="ECO:0007669"/>
    <property type="project" value="UniProtKB-KW"/>
</dbReference>
<protein>
    <recommendedName>
        <fullName evidence="3">Inhibitor of growth protein N-terminal histone-binding domain-containing protein</fullName>
    </recommendedName>
</protein>
<feature type="region of interest" description="Disordered" evidence="2">
    <location>
        <begin position="208"/>
        <end position="242"/>
    </location>
</feature>
<keyword evidence="1" id="KW-0156">Chromatin regulator</keyword>
<dbReference type="InterPro" id="IPR028651">
    <property type="entry name" value="ING_fam"/>
</dbReference>
<gene>
    <name evidence="4" type="ORF">D9Q98_007507</name>
</gene>
<dbReference type="CDD" id="cd17015">
    <property type="entry name" value="ING_plant"/>
    <property type="match status" value="1"/>
</dbReference>
<dbReference type="SMART" id="SM01408">
    <property type="entry name" value="ING"/>
    <property type="match status" value="1"/>
</dbReference>